<dbReference type="EMBL" id="CP054698">
    <property type="protein sequence ID" value="QMS90360.1"/>
    <property type="molecule type" value="Genomic_DNA"/>
</dbReference>
<dbReference type="RefSeq" id="WP_181928174.1">
    <property type="nucleotide sequence ID" value="NZ_CP054698.1"/>
</dbReference>
<reference evidence="2" key="1">
    <citation type="submission" date="2020-06" db="EMBL/GenBank/DDBJ databases">
        <title>Nostoc edaphicum CCNP1411 genome.</title>
        <authorList>
            <person name="Fidor A."/>
            <person name="Grabski M."/>
            <person name="Gawor J."/>
            <person name="Gromadka R."/>
            <person name="Wegrzyn G."/>
            <person name="Mazur-Marzec H."/>
        </authorList>
    </citation>
    <scope>NUCLEOTIDE SEQUENCE [LARGE SCALE GENOMIC DNA]</scope>
    <source>
        <strain evidence="2">CCNP1411</strain>
    </source>
</reference>
<name>A0A7D7QPR8_9NOSO</name>
<gene>
    <name evidence="1" type="ORF">HUN01_23270</name>
</gene>
<dbReference type="KEGG" id="ned:HUN01_23270"/>
<keyword evidence="2" id="KW-1185">Reference proteome</keyword>
<accession>A0A7D7QPR8</accession>
<evidence type="ECO:0000313" key="2">
    <source>
        <dbReference type="Proteomes" id="UP000514713"/>
    </source>
</evidence>
<dbReference type="Proteomes" id="UP000514713">
    <property type="component" value="Chromosome"/>
</dbReference>
<sequence length="266" mass="30467">MDEQFIREAVENFTRPWPQRRGIESIDRNAAVVLVKVPLNQLSDALAEKAIESQRNVMGSEIEVSGAFVFAYQLVGHPWSIMISGDLSYPSILESSEFALLSKQLEQTVIMLLVSDSAGEISYDLFEGGELVEYFRGSDGELTDDSNKYGIQSQRYLLFPYPDELEEDEDSEAQQTAYFWSRRRQVTAEEIGNIWDFARQLMLDYDAFDPAIDSSYLLREYSLRAGRYQVQNPGFTLVFGYEKDGRSQEVTSVPDLVRVDYFRFGK</sequence>
<proteinExistence type="predicted"/>
<dbReference type="AlphaFoldDB" id="A0A7D7QPR8"/>
<organism evidence="1 2">
    <name type="scientific">Nostoc edaphicum CCNP1411</name>
    <dbReference type="NCBI Taxonomy" id="1472755"/>
    <lineage>
        <taxon>Bacteria</taxon>
        <taxon>Bacillati</taxon>
        <taxon>Cyanobacteriota</taxon>
        <taxon>Cyanophyceae</taxon>
        <taxon>Nostocales</taxon>
        <taxon>Nostocaceae</taxon>
        <taxon>Nostoc</taxon>
    </lineage>
</organism>
<protein>
    <submittedName>
        <fullName evidence="1">Uncharacterized protein</fullName>
    </submittedName>
</protein>
<evidence type="ECO:0000313" key="1">
    <source>
        <dbReference type="EMBL" id="QMS90360.1"/>
    </source>
</evidence>